<proteinExistence type="predicted"/>
<sequence>MEPKMKTFNEFISESSGVKINKAVNQVIADILNLYNIDLTPHITLGNKRNFFIFNTSELDENQFNNIQRFANDKGLRHEPGGYKKYAIYLK</sequence>
<evidence type="ECO:0000313" key="2">
    <source>
        <dbReference type="Proteomes" id="UP000225892"/>
    </source>
</evidence>
<organism evidence="1 2">
    <name type="scientific">Escherichia phage phiE142</name>
    <dbReference type="NCBI Taxonomy" id="1777059"/>
    <lineage>
        <taxon>Viruses</taxon>
        <taxon>Duplodnaviria</taxon>
        <taxon>Heunggongvirae</taxon>
        <taxon>Uroviricota</taxon>
        <taxon>Caudoviricetes</taxon>
        <taxon>Pantevenvirales</taxon>
        <taxon>Straboviridae</taxon>
        <taxon>Carettavirus</taxon>
        <taxon>Carettavirus e142</taxon>
    </lineage>
</organism>
<evidence type="ECO:0008006" key="3">
    <source>
        <dbReference type="Google" id="ProtNLM"/>
    </source>
</evidence>
<protein>
    <recommendedName>
        <fullName evidence="3">Internal head protein</fullName>
    </recommendedName>
</protein>
<dbReference type="EMBL" id="KU255730">
    <property type="protein sequence ID" value="ALY07972.1"/>
    <property type="molecule type" value="Genomic_DNA"/>
</dbReference>
<reference evidence="1 2" key="1">
    <citation type="submission" date="2015-12" db="EMBL/GenBank/DDBJ databases">
        <title>Complete genome analysis of a novel virulent bacteriophage, phiE142, a potential biocontrol agent in the combat pathogenic bacteria in food chain.</title>
        <authorList>
            <person name="Amarillas L."/>
            <person name="Leon-Felix J."/>
        </authorList>
    </citation>
    <scope>NUCLEOTIDE SEQUENCE [LARGE SCALE GENOMIC DNA]</scope>
</reference>
<name>A0A0U4JDT7_9CAUD</name>
<evidence type="ECO:0000313" key="1">
    <source>
        <dbReference type="EMBL" id="ALY07972.1"/>
    </source>
</evidence>
<dbReference type="Proteomes" id="UP000225892">
    <property type="component" value="Segment"/>
</dbReference>
<keyword evidence="2" id="KW-1185">Reference proteome</keyword>
<accession>A0A0U4JDT7</accession>
<gene>
    <name evidence="1" type="ORF">phiE142_167</name>
</gene>